<name>A0A3E3DSG7_9FIRM</name>
<protein>
    <recommendedName>
        <fullName evidence="8">RsgI N-terminal anti-sigma domain-containing protein</fullName>
    </recommendedName>
</protein>
<keyword evidence="4 7" id="KW-1133">Transmembrane helix</keyword>
<evidence type="ECO:0000256" key="3">
    <source>
        <dbReference type="ARBA" id="ARBA00022692"/>
    </source>
</evidence>
<dbReference type="Pfam" id="PF12791">
    <property type="entry name" value="RsgI_N"/>
    <property type="match status" value="1"/>
</dbReference>
<evidence type="ECO:0000256" key="7">
    <source>
        <dbReference type="SAM" id="Phobius"/>
    </source>
</evidence>
<dbReference type="InterPro" id="IPR055431">
    <property type="entry name" value="RsgI_M"/>
</dbReference>
<evidence type="ECO:0000313" key="10">
    <source>
        <dbReference type="Proteomes" id="UP000261023"/>
    </source>
</evidence>
<feature type="region of interest" description="Disordered" evidence="6">
    <location>
        <begin position="238"/>
        <end position="335"/>
    </location>
</feature>
<dbReference type="InterPro" id="IPR024449">
    <property type="entry name" value="Anti-sigma_RsgI_N"/>
</dbReference>
<keyword evidence="3 7" id="KW-0812">Transmembrane</keyword>
<dbReference type="EMBL" id="QTJW01000002">
    <property type="protein sequence ID" value="RGD72212.1"/>
    <property type="molecule type" value="Genomic_DNA"/>
</dbReference>
<gene>
    <name evidence="9" type="ORF">DWX31_04040</name>
</gene>
<dbReference type="Pfam" id="PF23750">
    <property type="entry name" value="RsgI_M"/>
    <property type="match status" value="1"/>
</dbReference>
<evidence type="ECO:0000256" key="6">
    <source>
        <dbReference type="SAM" id="MobiDB-lite"/>
    </source>
</evidence>
<feature type="transmembrane region" description="Helical" evidence="7">
    <location>
        <begin position="49"/>
        <end position="72"/>
    </location>
</feature>
<evidence type="ECO:0000256" key="1">
    <source>
        <dbReference type="ARBA" id="ARBA00004162"/>
    </source>
</evidence>
<comment type="caution">
    <text evidence="9">The sequence shown here is derived from an EMBL/GenBank/DDBJ whole genome shotgun (WGS) entry which is preliminary data.</text>
</comment>
<dbReference type="OrthoDB" id="9800626at2"/>
<dbReference type="Proteomes" id="UP000261023">
    <property type="component" value="Unassembled WGS sequence"/>
</dbReference>
<evidence type="ECO:0000313" key="9">
    <source>
        <dbReference type="EMBL" id="RGD72212.1"/>
    </source>
</evidence>
<sequence length="335" mass="36546">MKMGIIIEITGKEAVIMKNGGDFVSLPAKEGWKKGDIVPVKTKQRSRRFLTAAAAIAACLCFVVTGGGYHYYYAQAALISVDVNPSIELTVNRLDRVTSSSALNEDGEVLLSGIRLTGMECGEAVKELLQSESGEPYLSGNKNVVVTVYSANEARQSRLLEEIRETADTTVTTLRPDGNTEYRAVTSEEVEAAHSCGVTAGKYIYLQKLEEAAPETDITQYSHCSIDEIKEHISNCESRHQTDYEGSGKAGSGSKYSGFEHTDSRHSESEHSDSEHADSERSDLEHSDLEHSDSEHLDSEHADSEHSGSRHSGSRHSGSRHSVSEQSNSEQSNSE</sequence>
<dbReference type="PROSITE" id="PS51849">
    <property type="entry name" value="RSGI_N"/>
    <property type="match status" value="1"/>
</dbReference>
<evidence type="ECO:0000256" key="5">
    <source>
        <dbReference type="ARBA" id="ARBA00023136"/>
    </source>
</evidence>
<evidence type="ECO:0000256" key="4">
    <source>
        <dbReference type="ARBA" id="ARBA00022989"/>
    </source>
</evidence>
<keyword evidence="5 7" id="KW-0472">Membrane</keyword>
<feature type="compositionally biased region" description="Basic and acidic residues" evidence="6">
    <location>
        <begin position="258"/>
        <end position="308"/>
    </location>
</feature>
<comment type="subcellular location">
    <subcellularLocation>
        <location evidence="1">Cell membrane</location>
        <topology evidence="1">Single-pass membrane protein</topology>
    </subcellularLocation>
</comment>
<proteinExistence type="predicted"/>
<evidence type="ECO:0000256" key="2">
    <source>
        <dbReference type="ARBA" id="ARBA00022475"/>
    </source>
</evidence>
<evidence type="ECO:0000259" key="8">
    <source>
        <dbReference type="PROSITE" id="PS51849"/>
    </source>
</evidence>
<reference evidence="9 10" key="1">
    <citation type="submission" date="2018-08" db="EMBL/GenBank/DDBJ databases">
        <title>A genome reference for cultivated species of the human gut microbiota.</title>
        <authorList>
            <person name="Zou Y."/>
            <person name="Xue W."/>
            <person name="Luo G."/>
        </authorList>
    </citation>
    <scope>NUCLEOTIDE SEQUENCE [LARGE SCALE GENOMIC DNA]</scope>
    <source>
        <strain evidence="9 10">AF19-13AC</strain>
    </source>
</reference>
<accession>A0A3E3DSG7</accession>
<feature type="domain" description="RsgI N-terminal anti-sigma" evidence="8">
    <location>
        <begin position="2"/>
        <end position="49"/>
    </location>
</feature>
<dbReference type="GO" id="GO:0005886">
    <property type="term" value="C:plasma membrane"/>
    <property type="evidence" value="ECO:0007669"/>
    <property type="project" value="UniProtKB-SubCell"/>
</dbReference>
<dbReference type="AlphaFoldDB" id="A0A3E3DSG7"/>
<feature type="compositionally biased region" description="Low complexity" evidence="6">
    <location>
        <begin position="320"/>
        <end position="335"/>
    </location>
</feature>
<keyword evidence="2" id="KW-1003">Cell membrane</keyword>
<organism evidence="9 10">
    <name type="scientific">Hungatella hathewayi</name>
    <dbReference type="NCBI Taxonomy" id="154046"/>
    <lineage>
        <taxon>Bacteria</taxon>
        <taxon>Bacillati</taxon>
        <taxon>Bacillota</taxon>
        <taxon>Clostridia</taxon>
        <taxon>Lachnospirales</taxon>
        <taxon>Lachnospiraceae</taxon>
        <taxon>Hungatella</taxon>
    </lineage>
</organism>